<dbReference type="AlphaFoldDB" id="A0A0F9JZV7"/>
<evidence type="ECO:0000313" key="6">
    <source>
        <dbReference type="EMBL" id="KKM15438.1"/>
    </source>
</evidence>
<dbReference type="Pfam" id="PF00082">
    <property type="entry name" value="Peptidase_S8"/>
    <property type="match status" value="1"/>
</dbReference>
<dbReference type="InterPro" id="IPR023827">
    <property type="entry name" value="Peptidase_S8_Asp-AS"/>
</dbReference>
<dbReference type="InterPro" id="IPR000209">
    <property type="entry name" value="Peptidase_S8/S53_dom"/>
</dbReference>
<keyword evidence="2" id="KW-0645">Protease</keyword>
<sequence>MKIIKSRLFKILILILSLNLLIVSEIYQHNLYSNNNSAFLGDFFISNNFGEEIDVIAGLRRRILRWEELVAQLSFNGMENRFSYQDESLVKVREDNKIEFIVKRESIDFTPQQIDFFSHNDIEIDEELSSLNSSIIYLPLSFNGQSIYSFLDELIEIPGISYVEPNFYDQLAYVPNDYYYATYQYDMPLIGMETAWNYQLGSTNVKVAVIDTGIDYNHPDLSANYISLGYDWVNSDSDPMDDNNHGSHVAGTIAAVTNNAIGVAGMAQVSIFAEKVLDSSGSGSHANFKSGMIHAVDQGADIISYSGGGSDSTTKKQGVDYAINNGVMVIAAAGNDNVNTPFYPAAYPDVIAVAATDQSDLKASFSNYGTWIDVAAPGVAMAS</sequence>
<dbReference type="InterPro" id="IPR050131">
    <property type="entry name" value="Peptidase_S8_subtilisin-like"/>
</dbReference>
<dbReference type="PRINTS" id="PR00723">
    <property type="entry name" value="SUBTILISIN"/>
</dbReference>
<dbReference type="Gene3D" id="3.40.50.200">
    <property type="entry name" value="Peptidase S8/S53 domain"/>
    <property type="match status" value="1"/>
</dbReference>
<dbReference type="PROSITE" id="PS51892">
    <property type="entry name" value="SUBTILASE"/>
    <property type="match status" value="1"/>
</dbReference>
<dbReference type="EMBL" id="LAZR01014908">
    <property type="protein sequence ID" value="KKM15438.1"/>
    <property type="molecule type" value="Genomic_DNA"/>
</dbReference>
<name>A0A0F9JZV7_9ZZZZ</name>
<dbReference type="PROSITE" id="PS00137">
    <property type="entry name" value="SUBTILASE_HIS"/>
    <property type="match status" value="1"/>
</dbReference>
<dbReference type="GO" id="GO:0004252">
    <property type="term" value="F:serine-type endopeptidase activity"/>
    <property type="evidence" value="ECO:0007669"/>
    <property type="project" value="InterPro"/>
</dbReference>
<evidence type="ECO:0000256" key="1">
    <source>
        <dbReference type="ARBA" id="ARBA00011073"/>
    </source>
</evidence>
<keyword evidence="3" id="KW-0378">Hydrolase</keyword>
<dbReference type="PANTHER" id="PTHR43806:SF11">
    <property type="entry name" value="CEREVISIN-RELATED"/>
    <property type="match status" value="1"/>
</dbReference>
<reference evidence="6" key="1">
    <citation type="journal article" date="2015" name="Nature">
        <title>Complex archaea that bridge the gap between prokaryotes and eukaryotes.</title>
        <authorList>
            <person name="Spang A."/>
            <person name="Saw J.H."/>
            <person name="Jorgensen S.L."/>
            <person name="Zaremba-Niedzwiedzka K."/>
            <person name="Martijn J."/>
            <person name="Lind A.E."/>
            <person name="van Eijk R."/>
            <person name="Schleper C."/>
            <person name="Guy L."/>
            <person name="Ettema T.J."/>
        </authorList>
    </citation>
    <scope>NUCLEOTIDE SEQUENCE</scope>
</reference>
<dbReference type="GO" id="GO:0006508">
    <property type="term" value="P:proteolysis"/>
    <property type="evidence" value="ECO:0007669"/>
    <property type="project" value="UniProtKB-KW"/>
</dbReference>
<keyword evidence="4" id="KW-0720">Serine protease</keyword>
<gene>
    <name evidence="6" type="ORF">LCGC14_1696050</name>
</gene>
<dbReference type="PROSITE" id="PS00136">
    <property type="entry name" value="SUBTILASE_ASP"/>
    <property type="match status" value="1"/>
</dbReference>
<protein>
    <recommendedName>
        <fullName evidence="5">Peptidase S8/S53 domain-containing protein</fullName>
    </recommendedName>
</protein>
<accession>A0A0F9JZV7</accession>
<evidence type="ECO:0000256" key="3">
    <source>
        <dbReference type="ARBA" id="ARBA00022801"/>
    </source>
</evidence>
<proteinExistence type="inferred from homology"/>
<feature type="non-terminal residue" evidence="6">
    <location>
        <position position="383"/>
    </location>
</feature>
<dbReference type="SUPFAM" id="SSF52743">
    <property type="entry name" value="Subtilisin-like"/>
    <property type="match status" value="1"/>
</dbReference>
<organism evidence="6">
    <name type="scientific">marine sediment metagenome</name>
    <dbReference type="NCBI Taxonomy" id="412755"/>
    <lineage>
        <taxon>unclassified sequences</taxon>
        <taxon>metagenomes</taxon>
        <taxon>ecological metagenomes</taxon>
    </lineage>
</organism>
<evidence type="ECO:0000259" key="5">
    <source>
        <dbReference type="Pfam" id="PF00082"/>
    </source>
</evidence>
<dbReference type="InterPro" id="IPR022398">
    <property type="entry name" value="Peptidase_S8_His-AS"/>
</dbReference>
<dbReference type="InterPro" id="IPR015500">
    <property type="entry name" value="Peptidase_S8_subtilisin-rel"/>
</dbReference>
<comment type="caution">
    <text evidence="6">The sequence shown here is derived from an EMBL/GenBank/DDBJ whole genome shotgun (WGS) entry which is preliminary data.</text>
</comment>
<dbReference type="PANTHER" id="PTHR43806">
    <property type="entry name" value="PEPTIDASE S8"/>
    <property type="match status" value="1"/>
</dbReference>
<feature type="domain" description="Peptidase S8/S53" evidence="5">
    <location>
        <begin position="203"/>
        <end position="378"/>
    </location>
</feature>
<evidence type="ECO:0000256" key="4">
    <source>
        <dbReference type="ARBA" id="ARBA00022825"/>
    </source>
</evidence>
<comment type="similarity">
    <text evidence="1">Belongs to the peptidase S8 family.</text>
</comment>
<dbReference type="InterPro" id="IPR036852">
    <property type="entry name" value="Peptidase_S8/S53_dom_sf"/>
</dbReference>
<evidence type="ECO:0000256" key="2">
    <source>
        <dbReference type="ARBA" id="ARBA00022670"/>
    </source>
</evidence>